<dbReference type="InterPro" id="IPR017946">
    <property type="entry name" value="PLC-like_Pdiesterase_TIM-brl"/>
</dbReference>
<organism evidence="10 11">
    <name type="scientific">Coniosporium apollinis (strain CBS 100218)</name>
    <name type="common">Rock-inhabiting black yeast</name>
    <dbReference type="NCBI Taxonomy" id="1168221"/>
    <lineage>
        <taxon>Eukaryota</taxon>
        <taxon>Fungi</taxon>
        <taxon>Dikarya</taxon>
        <taxon>Ascomycota</taxon>
        <taxon>Pezizomycotina</taxon>
        <taxon>Dothideomycetes</taxon>
        <taxon>Dothideomycetes incertae sedis</taxon>
        <taxon>Coniosporium</taxon>
    </lineage>
</organism>
<dbReference type="CDD" id="cd00275">
    <property type="entry name" value="C2_PLC_like"/>
    <property type="match status" value="1"/>
</dbReference>
<dbReference type="PANTHER" id="PTHR10336">
    <property type="entry name" value="PHOSPHOINOSITIDE-SPECIFIC PHOSPHOLIPASE C FAMILY PROTEIN"/>
    <property type="match status" value="1"/>
</dbReference>
<feature type="compositionally biased region" description="Polar residues" evidence="7">
    <location>
        <begin position="61"/>
        <end position="70"/>
    </location>
</feature>
<dbReference type="InterPro" id="IPR011993">
    <property type="entry name" value="PH-like_dom_sf"/>
</dbReference>
<evidence type="ECO:0000256" key="7">
    <source>
        <dbReference type="SAM" id="MobiDB-lite"/>
    </source>
</evidence>
<feature type="domain" description="PI-PLC Y-box" evidence="9">
    <location>
        <begin position="783"/>
        <end position="901"/>
    </location>
</feature>
<feature type="region of interest" description="Disordered" evidence="7">
    <location>
        <begin position="1086"/>
        <end position="1143"/>
    </location>
</feature>
<evidence type="ECO:0000256" key="3">
    <source>
        <dbReference type="ARBA" id="ARBA00022963"/>
    </source>
</evidence>
<dbReference type="Gene3D" id="2.60.40.150">
    <property type="entry name" value="C2 domain"/>
    <property type="match status" value="1"/>
</dbReference>
<dbReference type="PRINTS" id="PR00390">
    <property type="entry name" value="PHPHLIPASEC"/>
</dbReference>
<evidence type="ECO:0000256" key="6">
    <source>
        <dbReference type="RuleBase" id="RU361133"/>
    </source>
</evidence>
<dbReference type="EC" id="3.1.4.11" evidence="1 6"/>
<evidence type="ECO:0000313" key="10">
    <source>
        <dbReference type="EMBL" id="EON64000.1"/>
    </source>
</evidence>
<dbReference type="PANTHER" id="PTHR10336:SF36">
    <property type="entry name" value="1-PHOSPHATIDYLINOSITOL 4,5-BISPHOSPHATE PHOSPHODIESTERASE BETA-4"/>
    <property type="match status" value="1"/>
</dbReference>
<feature type="compositionally biased region" description="Low complexity" evidence="7">
    <location>
        <begin position="108"/>
        <end position="118"/>
    </location>
</feature>
<protein>
    <recommendedName>
        <fullName evidence="1 6">Phosphoinositide phospholipase C</fullName>
        <ecNumber evidence="1 6">3.1.4.11</ecNumber>
    </recommendedName>
</protein>
<sequence length="1143" mass="127294">MAVSASPLRGRSPAPNGDRPSVPQALQPFARNQTKRHIVTTVPPVVTLASSASNSSLRTSPYSSASAMATNTSLQTTPEGLQPQSFPHSLPSFFSLPDATMTPPPTSNPASTPSSATADYVAPSRAPGLIRRISRGAHSRLSRRRGSASHENRDNSCGPAIMRRRSDSKSMTDGALDVSDLELELENQEEEAIDDLGEPVSQRATVNGLGITTGRQSVGSAAEGAVGPIWSPFLEQGSTLTKVTKKKRKQLKFRLDFDSAKVWWDPSKPSKQFYIDDVWDIRSGADARPYYEEFRVSPAEQARWFTISYTKPDRSKGVIYKTMHLIARTDYTFQLWTTALDTMSRGRADMMQDLGRTAERSVRALWTSVMDRKFNRLERGDEDERLDFEGVKKICRNLHIFCAEKIIREQFNRADDDLLNSLNFTQFLRFLRRIKKRQDVKKVYESIKKPDEPGLNLESFIAFLRDIQGVNVQSDMNYWVSVFERCCKSSKSKIKVETTDVEAASLRMSSAAFQAYLASPANQVLASMPSNVRHDRPLNEYFISSSHNTYLMGRQVAGQSSTEAYVLALQAGCRCIEIDCWDGNDGRPIVVHGRTLTSSVQFSDCIAVIAEHAFKASSYPLIISLEVHCNPEQQAVMTAIMKSQFGDQLLLYPLASGSSILPSPEELKNKILIKVKASEERDDFASRSDLALARRGRSLSSPSTHPLVLDISSIPGSPLLTLSPSSSPPERSGSFWATPRTPRTPPITPGRVSSNSSAEDSDAAAQNAEKAKRKKTSNIIRVLGDLGIYARGIKYSSFSAPEANTYNHIFSFNERTFDAKAKDPATKELLERHNMRYLMRVYPAGWRINSSNFEPHRYWRRGVQMAALNWQTYDIGQEMNRAMFAAGIDRTGYVLKPEELRPSARNIDFPTLGHRKPGKKLVKFSVDIISAQQLPRPRGLGEGTSVNPYIEVEMYSADDKARGNAVGEGGLDASARNGVSGIGSPMRRRTAIVQGNGYDPLFNEAISISVDTRYPSLVFLRWTVWNSIDGQNYVNNGTPLATFTAKLSSLQQGYRHLPLYNLNGDPYIFSTLFCKIRKEEHVALDDGRSFVSSPTEPSSPIQEPRSGRGEFLRRVFSRTPSDRKRRDPREDGDHNFFGRSGTV</sequence>
<feature type="compositionally biased region" description="Low complexity" evidence="7">
    <location>
        <begin position="753"/>
        <end position="768"/>
    </location>
</feature>
<dbReference type="GeneID" id="19900541"/>
<keyword evidence="11" id="KW-1185">Reference proteome</keyword>
<dbReference type="InterPro" id="IPR000008">
    <property type="entry name" value="C2_dom"/>
</dbReference>
<evidence type="ECO:0000256" key="4">
    <source>
        <dbReference type="ARBA" id="ARBA00023098"/>
    </source>
</evidence>
<proteinExistence type="predicted"/>
<dbReference type="Gene3D" id="3.20.20.190">
    <property type="entry name" value="Phosphatidylinositol (PI) phosphodiesterase"/>
    <property type="match status" value="1"/>
</dbReference>
<keyword evidence="3 6" id="KW-0442">Lipid degradation</keyword>
<feature type="region of interest" description="Disordered" evidence="7">
    <location>
        <begin position="97"/>
        <end position="120"/>
    </location>
</feature>
<dbReference type="Gene3D" id="2.30.29.30">
    <property type="entry name" value="Pleckstrin-homology domain (PH domain)/Phosphotyrosine-binding domain (PTB)"/>
    <property type="match status" value="1"/>
</dbReference>
<feature type="compositionally biased region" description="Polar residues" evidence="7">
    <location>
        <begin position="1090"/>
        <end position="1101"/>
    </location>
</feature>
<dbReference type="eggNOG" id="KOG0169">
    <property type="taxonomic scope" value="Eukaryota"/>
</dbReference>
<feature type="region of interest" description="Disordered" evidence="7">
    <location>
        <begin position="51"/>
        <end position="70"/>
    </location>
</feature>
<feature type="compositionally biased region" description="Basic and acidic residues" evidence="7">
    <location>
        <begin position="1120"/>
        <end position="1136"/>
    </location>
</feature>
<keyword evidence="4 6" id="KW-0443">Lipid metabolism</keyword>
<dbReference type="EMBL" id="JH767566">
    <property type="protein sequence ID" value="EON64000.1"/>
    <property type="molecule type" value="Genomic_DNA"/>
</dbReference>
<dbReference type="Pfam" id="PF00388">
    <property type="entry name" value="PI-PLC-X"/>
    <property type="match status" value="1"/>
</dbReference>
<dbReference type="SUPFAM" id="SSF51695">
    <property type="entry name" value="PLC-like phosphodiesterases"/>
    <property type="match status" value="1"/>
</dbReference>
<dbReference type="PROSITE" id="PS50004">
    <property type="entry name" value="C2"/>
    <property type="match status" value="1"/>
</dbReference>
<dbReference type="PROSITE" id="PS50007">
    <property type="entry name" value="PIPLC_X_DOMAIN"/>
    <property type="match status" value="1"/>
</dbReference>
<feature type="compositionally biased region" description="Basic residues" evidence="7">
    <location>
        <begin position="134"/>
        <end position="147"/>
    </location>
</feature>
<feature type="region of interest" description="Disordered" evidence="7">
    <location>
        <begin position="720"/>
        <end position="774"/>
    </location>
</feature>
<dbReference type="CDD" id="cd13360">
    <property type="entry name" value="PH_PLC_fungal"/>
    <property type="match status" value="1"/>
</dbReference>
<feature type="compositionally biased region" description="Low complexity" evidence="7">
    <location>
        <begin position="51"/>
        <end position="60"/>
    </location>
</feature>
<dbReference type="InterPro" id="IPR037755">
    <property type="entry name" value="Plc1_PH"/>
</dbReference>
<comment type="catalytic activity">
    <reaction evidence="6">
        <text>a 1,2-diacyl-sn-glycero-3-phospho-(1D-myo-inositol-4,5-bisphosphate) + H2O = 1D-myo-inositol 1,4,5-trisphosphate + a 1,2-diacyl-sn-glycerol + H(+)</text>
        <dbReference type="Rhea" id="RHEA:33179"/>
        <dbReference type="ChEBI" id="CHEBI:15377"/>
        <dbReference type="ChEBI" id="CHEBI:15378"/>
        <dbReference type="ChEBI" id="CHEBI:17815"/>
        <dbReference type="ChEBI" id="CHEBI:58456"/>
        <dbReference type="ChEBI" id="CHEBI:203600"/>
        <dbReference type="EC" id="3.1.4.11"/>
    </reaction>
</comment>
<dbReference type="SMART" id="SM00149">
    <property type="entry name" value="PLCYc"/>
    <property type="match status" value="1"/>
</dbReference>
<dbReference type="CDD" id="cd16207">
    <property type="entry name" value="EFh_ScPlc1p_like"/>
    <property type="match status" value="1"/>
</dbReference>
<dbReference type="InterPro" id="IPR011992">
    <property type="entry name" value="EF-hand-dom_pair"/>
</dbReference>
<evidence type="ECO:0000313" key="11">
    <source>
        <dbReference type="Proteomes" id="UP000016924"/>
    </source>
</evidence>
<gene>
    <name evidence="10" type="ORF">W97_03230</name>
</gene>
<dbReference type="SUPFAM" id="SSF49562">
    <property type="entry name" value="C2 domain (Calcium/lipid-binding domain, CaLB)"/>
    <property type="match status" value="1"/>
</dbReference>
<dbReference type="OMA" id="HWQREMS"/>
<dbReference type="RefSeq" id="XP_007779317.1">
    <property type="nucleotide sequence ID" value="XM_007781127.1"/>
</dbReference>
<feature type="region of interest" description="Disordered" evidence="7">
    <location>
        <begin position="1"/>
        <end position="38"/>
    </location>
</feature>
<dbReference type="STRING" id="1168221.R7YQ07"/>
<evidence type="ECO:0000259" key="8">
    <source>
        <dbReference type="PROSITE" id="PS50004"/>
    </source>
</evidence>
<dbReference type="InterPro" id="IPR001192">
    <property type="entry name" value="PI-PLC_fam"/>
</dbReference>
<dbReference type="FunFam" id="3.20.20.190:FF:000049">
    <property type="entry name" value="Phosphoinositide phospholipase C"/>
    <property type="match status" value="1"/>
</dbReference>
<dbReference type="Proteomes" id="UP000016924">
    <property type="component" value="Unassembled WGS sequence"/>
</dbReference>
<evidence type="ECO:0000256" key="5">
    <source>
        <dbReference type="ARBA" id="ARBA00023224"/>
    </source>
</evidence>
<evidence type="ECO:0000256" key="2">
    <source>
        <dbReference type="ARBA" id="ARBA00022801"/>
    </source>
</evidence>
<keyword evidence="5" id="KW-0807">Transducer</keyword>
<dbReference type="CDD" id="cd08598">
    <property type="entry name" value="PI-PLC1c_yeast"/>
    <property type="match status" value="1"/>
</dbReference>
<dbReference type="Pfam" id="PF00387">
    <property type="entry name" value="PI-PLC-Y"/>
    <property type="match status" value="1"/>
</dbReference>
<dbReference type="SMART" id="SM00239">
    <property type="entry name" value="C2"/>
    <property type="match status" value="1"/>
</dbReference>
<dbReference type="OrthoDB" id="269822at2759"/>
<dbReference type="SUPFAM" id="SSF47473">
    <property type="entry name" value="EF-hand"/>
    <property type="match status" value="1"/>
</dbReference>
<feature type="domain" description="C2" evidence="8">
    <location>
        <begin position="904"/>
        <end position="1061"/>
    </location>
</feature>
<dbReference type="InterPro" id="IPR001711">
    <property type="entry name" value="PLipase_C_Pinositol-sp_Y"/>
</dbReference>
<dbReference type="HOGENOM" id="CLU_002738_1_0_1"/>
<name>R7YQ07_CONA1</name>
<keyword evidence="2 6" id="KW-0378">Hydrolase</keyword>
<dbReference type="GO" id="GO:0051209">
    <property type="term" value="P:release of sequestered calcium ion into cytosol"/>
    <property type="evidence" value="ECO:0007669"/>
    <property type="project" value="TreeGrafter"/>
</dbReference>
<dbReference type="SMART" id="SM00148">
    <property type="entry name" value="PLCXc"/>
    <property type="match status" value="1"/>
</dbReference>
<feature type="region of interest" description="Disordered" evidence="7">
    <location>
        <begin position="134"/>
        <end position="173"/>
    </location>
</feature>
<evidence type="ECO:0000256" key="1">
    <source>
        <dbReference type="ARBA" id="ARBA00012368"/>
    </source>
</evidence>
<evidence type="ECO:0000259" key="9">
    <source>
        <dbReference type="PROSITE" id="PS50008"/>
    </source>
</evidence>
<feature type="compositionally biased region" description="Low complexity" evidence="7">
    <location>
        <begin position="720"/>
        <end position="741"/>
    </location>
</feature>
<dbReference type="GO" id="GO:0048015">
    <property type="term" value="P:phosphatidylinositol-mediated signaling"/>
    <property type="evidence" value="ECO:0007669"/>
    <property type="project" value="TreeGrafter"/>
</dbReference>
<dbReference type="SUPFAM" id="SSF50729">
    <property type="entry name" value="PH domain-like"/>
    <property type="match status" value="1"/>
</dbReference>
<dbReference type="GO" id="GO:0004435">
    <property type="term" value="F:phosphatidylinositol-4,5-bisphosphate phospholipase C activity"/>
    <property type="evidence" value="ECO:0007669"/>
    <property type="project" value="UniProtKB-EC"/>
</dbReference>
<dbReference type="AlphaFoldDB" id="R7YQ07"/>
<dbReference type="PROSITE" id="PS50008">
    <property type="entry name" value="PIPLC_Y_DOMAIN"/>
    <property type="match status" value="1"/>
</dbReference>
<dbReference type="GO" id="GO:0016042">
    <property type="term" value="P:lipid catabolic process"/>
    <property type="evidence" value="ECO:0007669"/>
    <property type="project" value="UniProtKB-KW"/>
</dbReference>
<dbReference type="InterPro" id="IPR000909">
    <property type="entry name" value="PLipase_C_PInositol-sp_X_dom"/>
</dbReference>
<accession>R7YQ07</accession>
<dbReference type="InterPro" id="IPR035892">
    <property type="entry name" value="C2_domain_sf"/>
</dbReference>
<reference evidence="11" key="1">
    <citation type="submission" date="2012-06" db="EMBL/GenBank/DDBJ databases">
        <title>The genome sequence of Coniosporium apollinis CBS 100218.</title>
        <authorList>
            <consortium name="The Broad Institute Genome Sequencing Platform"/>
            <person name="Cuomo C."/>
            <person name="Gorbushina A."/>
            <person name="Noack S."/>
            <person name="Walker B."/>
            <person name="Young S.K."/>
            <person name="Zeng Q."/>
            <person name="Gargeya S."/>
            <person name="Fitzgerald M."/>
            <person name="Haas B."/>
            <person name="Abouelleil A."/>
            <person name="Alvarado L."/>
            <person name="Arachchi H.M."/>
            <person name="Berlin A.M."/>
            <person name="Chapman S.B."/>
            <person name="Goldberg J."/>
            <person name="Griggs A."/>
            <person name="Gujja S."/>
            <person name="Hansen M."/>
            <person name="Howarth C."/>
            <person name="Imamovic A."/>
            <person name="Larimer J."/>
            <person name="McCowan C."/>
            <person name="Montmayeur A."/>
            <person name="Murphy C."/>
            <person name="Neiman D."/>
            <person name="Pearson M."/>
            <person name="Priest M."/>
            <person name="Roberts A."/>
            <person name="Saif S."/>
            <person name="Shea T."/>
            <person name="Sisk P."/>
            <person name="Sykes S."/>
            <person name="Wortman J."/>
            <person name="Nusbaum C."/>
            <person name="Birren B."/>
        </authorList>
    </citation>
    <scope>NUCLEOTIDE SEQUENCE [LARGE SCALE GENOMIC DNA]</scope>
    <source>
        <strain evidence="11">CBS 100218</strain>
    </source>
</reference>